<evidence type="ECO:0000313" key="3">
    <source>
        <dbReference type="Proteomes" id="UP000044841"/>
    </source>
</evidence>
<sequence>MDLSKDTNPTNKPISTAVPEVALPEATPQTEKPTINALDNQEESNRKKKNPTNLAPGQTLPPGASLPELRRDSSPAHSTTSTNNIRSDFPGDNKKPEPESDQAPAQTSEYFVIPEDFHMIPAVVGVMQTLITQIHALTSKPIFIVASPNSAALPRALKAFESPTGGIVFCNYLLPLCQPLRTKSVHRIIHAGWTGKLDLYSQQINATGNTSNYMIVTQSQYSGISDPDVTFGASQLNMARKVFDSVTFDAMVSKWENQLNHAPEKALNGCYMEWIAYHGKGQNKVDTWSIVELVSQANIFGEKVLRRKGNPSTLAASEGLVKHLKLQPAVQAGVLRVVKN</sequence>
<evidence type="ECO:0000313" key="2">
    <source>
        <dbReference type="EMBL" id="CUA71110.1"/>
    </source>
</evidence>
<feature type="compositionally biased region" description="Polar residues" evidence="1">
    <location>
        <begin position="75"/>
        <end position="86"/>
    </location>
</feature>
<name>A0A0K6FXW3_9AGAM</name>
<feature type="compositionally biased region" description="Polar residues" evidence="1">
    <location>
        <begin position="27"/>
        <end position="39"/>
    </location>
</feature>
<dbReference type="AlphaFoldDB" id="A0A0K6FXW3"/>
<feature type="compositionally biased region" description="Polar residues" evidence="1">
    <location>
        <begin position="1"/>
        <end position="14"/>
    </location>
</feature>
<keyword evidence="3" id="KW-1185">Reference proteome</keyword>
<dbReference type="EMBL" id="CYGV01001215">
    <property type="protein sequence ID" value="CUA71110.1"/>
    <property type="molecule type" value="Genomic_DNA"/>
</dbReference>
<feature type="region of interest" description="Disordered" evidence="1">
    <location>
        <begin position="1"/>
        <end position="105"/>
    </location>
</feature>
<dbReference type="Proteomes" id="UP000044841">
    <property type="component" value="Unassembled WGS sequence"/>
</dbReference>
<proteinExistence type="predicted"/>
<reference evidence="2 3" key="1">
    <citation type="submission" date="2015-07" db="EMBL/GenBank/DDBJ databases">
        <authorList>
            <person name="Noorani M."/>
        </authorList>
    </citation>
    <scope>NUCLEOTIDE SEQUENCE [LARGE SCALE GENOMIC DNA]</scope>
    <source>
        <strain evidence="2">BBA 69670</strain>
    </source>
</reference>
<gene>
    <name evidence="2" type="ORF">RSOLAG22IIIB_09323</name>
</gene>
<organism evidence="2 3">
    <name type="scientific">Rhizoctonia solani</name>
    <dbReference type="NCBI Taxonomy" id="456999"/>
    <lineage>
        <taxon>Eukaryota</taxon>
        <taxon>Fungi</taxon>
        <taxon>Dikarya</taxon>
        <taxon>Basidiomycota</taxon>
        <taxon>Agaricomycotina</taxon>
        <taxon>Agaricomycetes</taxon>
        <taxon>Cantharellales</taxon>
        <taxon>Ceratobasidiaceae</taxon>
        <taxon>Rhizoctonia</taxon>
    </lineage>
</organism>
<feature type="compositionally biased region" description="Basic and acidic residues" evidence="1">
    <location>
        <begin position="89"/>
        <end position="98"/>
    </location>
</feature>
<accession>A0A0K6FXW3</accession>
<protein>
    <submittedName>
        <fullName evidence="2">Uncharacterized protein</fullName>
    </submittedName>
</protein>
<evidence type="ECO:0000256" key="1">
    <source>
        <dbReference type="SAM" id="MobiDB-lite"/>
    </source>
</evidence>